<keyword evidence="5" id="KW-1185">Reference proteome</keyword>
<comment type="caution">
    <text evidence="4">The sequence shown here is derived from an EMBL/GenBank/DDBJ whole genome shotgun (WGS) entry which is preliminary data.</text>
</comment>
<dbReference type="InterPro" id="IPR016181">
    <property type="entry name" value="Acyl_CoA_acyltransferase"/>
</dbReference>
<evidence type="ECO:0000313" key="5">
    <source>
        <dbReference type="Proteomes" id="UP001501352"/>
    </source>
</evidence>
<evidence type="ECO:0000259" key="3">
    <source>
        <dbReference type="PROSITE" id="PS51186"/>
    </source>
</evidence>
<proteinExistence type="predicted"/>
<gene>
    <name evidence="4" type="ORF">GCM10009422_20530</name>
</gene>
<protein>
    <submittedName>
        <fullName evidence="4">GNAT family N-acetyltransferase</fullName>
    </submittedName>
</protein>
<feature type="domain" description="N-acetyltransferase" evidence="3">
    <location>
        <begin position="2"/>
        <end position="165"/>
    </location>
</feature>
<keyword evidence="1" id="KW-0808">Transferase</keyword>
<dbReference type="CDD" id="cd04301">
    <property type="entry name" value="NAT_SF"/>
    <property type="match status" value="1"/>
</dbReference>
<organism evidence="4 5">
    <name type="scientific">Brevundimonas kwangchunensis</name>
    <dbReference type="NCBI Taxonomy" id="322163"/>
    <lineage>
        <taxon>Bacteria</taxon>
        <taxon>Pseudomonadati</taxon>
        <taxon>Pseudomonadota</taxon>
        <taxon>Alphaproteobacteria</taxon>
        <taxon>Caulobacterales</taxon>
        <taxon>Caulobacteraceae</taxon>
        <taxon>Brevundimonas</taxon>
    </lineage>
</organism>
<accession>A0ABN1GZ36</accession>
<evidence type="ECO:0000256" key="2">
    <source>
        <dbReference type="ARBA" id="ARBA00023315"/>
    </source>
</evidence>
<dbReference type="RefSeq" id="WP_343793403.1">
    <property type="nucleotide sequence ID" value="NZ_BAAAGA010000005.1"/>
</dbReference>
<dbReference type="InterPro" id="IPR050832">
    <property type="entry name" value="Bact_Acetyltransf"/>
</dbReference>
<keyword evidence="2" id="KW-0012">Acyltransferase</keyword>
<dbReference type="Proteomes" id="UP001501352">
    <property type="component" value="Unassembled WGS sequence"/>
</dbReference>
<dbReference type="Pfam" id="PF00583">
    <property type="entry name" value="Acetyltransf_1"/>
    <property type="match status" value="1"/>
</dbReference>
<dbReference type="PANTHER" id="PTHR43877">
    <property type="entry name" value="AMINOALKYLPHOSPHONATE N-ACETYLTRANSFERASE-RELATED-RELATED"/>
    <property type="match status" value="1"/>
</dbReference>
<name>A0ABN1GZ36_9CAUL</name>
<reference evidence="4 5" key="1">
    <citation type="journal article" date="2019" name="Int. J. Syst. Evol. Microbiol.">
        <title>The Global Catalogue of Microorganisms (GCM) 10K type strain sequencing project: providing services to taxonomists for standard genome sequencing and annotation.</title>
        <authorList>
            <consortium name="The Broad Institute Genomics Platform"/>
            <consortium name="The Broad Institute Genome Sequencing Center for Infectious Disease"/>
            <person name="Wu L."/>
            <person name="Ma J."/>
        </authorList>
    </citation>
    <scope>NUCLEOTIDE SEQUENCE [LARGE SCALE GENOMIC DNA]</scope>
    <source>
        <strain evidence="4 5">JCM 12928</strain>
    </source>
</reference>
<dbReference type="InterPro" id="IPR000182">
    <property type="entry name" value="GNAT_dom"/>
</dbReference>
<dbReference type="Gene3D" id="3.40.630.30">
    <property type="match status" value="1"/>
</dbReference>
<dbReference type="PROSITE" id="PS51186">
    <property type="entry name" value="GNAT"/>
    <property type="match status" value="1"/>
</dbReference>
<dbReference type="SUPFAM" id="SSF55729">
    <property type="entry name" value="Acyl-CoA N-acyltransferases (Nat)"/>
    <property type="match status" value="1"/>
</dbReference>
<evidence type="ECO:0000313" key="4">
    <source>
        <dbReference type="EMBL" id="GAA0624146.1"/>
    </source>
</evidence>
<evidence type="ECO:0000256" key="1">
    <source>
        <dbReference type="ARBA" id="ARBA00022679"/>
    </source>
</evidence>
<sequence>MTEFRLAGPGDAAALQPLVHRAYRGDSARAGWTHEADLLDGQRIDAADLEGLIADPTQVVIVAEASGAAVGCVQVSDRGGGLAYLGMLTVDPMLQGSGLGRALIDEAERVAKDRFGADRMEMTVIVQRTELIDWYVRRGYALTGERRPFPATDPRFGLPKRDDLEFMVLGRAI</sequence>
<dbReference type="PANTHER" id="PTHR43877:SF2">
    <property type="entry name" value="AMINOALKYLPHOSPHONATE N-ACETYLTRANSFERASE-RELATED"/>
    <property type="match status" value="1"/>
</dbReference>
<dbReference type="EMBL" id="BAAAGA010000005">
    <property type="protein sequence ID" value="GAA0624146.1"/>
    <property type="molecule type" value="Genomic_DNA"/>
</dbReference>